<proteinExistence type="predicted"/>
<keyword evidence="3" id="KW-1185">Reference proteome</keyword>
<name>A0ABD5QDJ7_9EURY</name>
<evidence type="ECO:0000313" key="2">
    <source>
        <dbReference type="EMBL" id="MFC4987649.1"/>
    </source>
</evidence>
<comment type="caution">
    <text evidence="2">The sequence shown here is derived from an EMBL/GenBank/DDBJ whole genome shotgun (WGS) entry which is preliminary data.</text>
</comment>
<dbReference type="Pfam" id="PF18545">
    <property type="entry name" value="HalOD1"/>
    <property type="match status" value="1"/>
</dbReference>
<protein>
    <submittedName>
        <fullName evidence="2">HalOD1 output domain-containing protein</fullName>
    </submittedName>
</protein>
<feature type="domain" description="Halobacterial output" evidence="1">
    <location>
        <begin position="23"/>
        <end position="96"/>
    </location>
</feature>
<sequence>MGGADGVRRDERPTVSHEIGEGSVTVAVAEALAAATGRDSTELDSLYDAVDTSALDAVFATRSAGTTRSGTVSFPVGEWRVTVAAREGDGRVVVSPRGEGNAAR</sequence>
<dbReference type="EMBL" id="JBHSJG010000029">
    <property type="protein sequence ID" value="MFC4987649.1"/>
    <property type="molecule type" value="Genomic_DNA"/>
</dbReference>
<accession>A0ABD5QDJ7</accession>
<gene>
    <name evidence="2" type="ORF">ACFPFO_07715</name>
</gene>
<evidence type="ECO:0000259" key="1">
    <source>
        <dbReference type="Pfam" id="PF18545"/>
    </source>
</evidence>
<dbReference type="RefSeq" id="WP_114576954.1">
    <property type="nucleotide sequence ID" value="NZ_JAIVEF010000002.1"/>
</dbReference>
<reference evidence="2 3" key="1">
    <citation type="journal article" date="2019" name="Int. J. Syst. Evol. Microbiol.">
        <title>The Global Catalogue of Microorganisms (GCM) 10K type strain sequencing project: providing services to taxonomists for standard genome sequencing and annotation.</title>
        <authorList>
            <consortium name="The Broad Institute Genomics Platform"/>
            <consortium name="The Broad Institute Genome Sequencing Center for Infectious Disease"/>
            <person name="Wu L."/>
            <person name="Ma J."/>
        </authorList>
    </citation>
    <scope>NUCLEOTIDE SEQUENCE [LARGE SCALE GENOMIC DNA]</scope>
    <source>
        <strain evidence="2 3">CGMCC 1.15824</strain>
    </source>
</reference>
<dbReference type="Proteomes" id="UP001595925">
    <property type="component" value="Unassembled WGS sequence"/>
</dbReference>
<dbReference type="InterPro" id="IPR040624">
    <property type="entry name" value="HalOD1"/>
</dbReference>
<dbReference type="AlphaFoldDB" id="A0ABD5QDJ7"/>
<organism evidence="2 3">
    <name type="scientific">Saliphagus infecundisoli</name>
    <dbReference type="NCBI Taxonomy" id="1849069"/>
    <lineage>
        <taxon>Archaea</taxon>
        <taxon>Methanobacteriati</taxon>
        <taxon>Methanobacteriota</taxon>
        <taxon>Stenosarchaea group</taxon>
        <taxon>Halobacteria</taxon>
        <taxon>Halobacteriales</taxon>
        <taxon>Natrialbaceae</taxon>
        <taxon>Saliphagus</taxon>
    </lineage>
</organism>
<evidence type="ECO:0000313" key="3">
    <source>
        <dbReference type="Proteomes" id="UP001595925"/>
    </source>
</evidence>